<organism evidence="2">
    <name type="scientific">Fervidobacterium pennivorans</name>
    <dbReference type="NCBI Taxonomy" id="93466"/>
    <lineage>
        <taxon>Bacteria</taxon>
        <taxon>Thermotogati</taxon>
        <taxon>Thermotogota</taxon>
        <taxon>Thermotogae</taxon>
        <taxon>Thermotogales</taxon>
        <taxon>Fervidobacteriaceae</taxon>
        <taxon>Fervidobacterium</taxon>
    </lineage>
</organism>
<dbReference type="Gene3D" id="3.90.550.10">
    <property type="entry name" value="Spore Coat Polysaccharide Biosynthesis Protein SpsA, Chain A"/>
    <property type="match status" value="1"/>
</dbReference>
<reference evidence="2" key="1">
    <citation type="journal article" date="2020" name="mSystems">
        <title>Genome- and Community-Level Interaction Insights into Carbon Utilization and Element Cycling Functions of Hydrothermarchaeota in Hydrothermal Sediment.</title>
        <authorList>
            <person name="Zhou Z."/>
            <person name="Liu Y."/>
            <person name="Xu W."/>
            <person name="Pan J."/>
            <person name="Luo Z.H."/>
            <person name="Li M."/>
        </authorList>
    </citation>
    <scope>NUCLEOTIDE SEQUENCE [LARGE SCALE GENOMIC DNA]</scope>
    <source>
        <strain evidence="2">SpSt-640</strain>
    </source>
</reference>
<dbReference type="InterPro" id="IPR029044">
    <property type="entry name" value="Nucleotide-diphossugar_trans"/>
</dbReference>
<accession>A0A7V4FHK7</accession>
<evidence type="ECO:0000259" key="1">
    <source>
        <dbReference type="Pfam" id="PF00535"/>
    </source>
</evidence>
<protein>
    <submittedName>
        <fullName evidence="2">Glycosyltransferase</fullName>
    </submittedName>
</protein>
<dbReference type="EMBL" id="DTBH01000187">
    <property type="protein sequence ID" value="HGQ78026.1"/>
    <property type="molecule type" value="Genomic_DNA"/>
</dbReference>
<dbReference type="SUPFAM" id="SSF53448">
    <property type="entry name" value="Nucleotide-diphospho-sugar transferases"/>
    <property type="match status" value="1"/>
</dbReference>
<gene>
    <name evidence="2" type="ORF">ENU12_09070</name>
</gene>
<dbReference type="Pfam" id="PF00535">
    <property type="entry name" value="Glycos_transf_2"/>
    <property type="match status" value="1"/>
</dbReference>
<dbReference type="GO" id="GO:0016740">
    <property type="term" value="F:transferase activity"/>
    <property type="evidence" value="ECO:0007669"/>
    <property type="project" value="UniProtKB-KW"/>
</dbReference>
<proteinExistence type="predicted"/>
<feature type="domain" description="Glycosyltransferase 2-like" evidence="1">
    <location>
        <begin position="21"/>
        <end position="111"/>
    </location>
</feature>
<dbReference type="PANTHER" id="PTHR43630:SF2">
    <property type="entry name" value="GLYCOSYLTRANSFERASE"/>
    <property type="match status" value="1"/>
</dbReference>
<keyword evidence="2" id="KW-0808">Transferase</keyword>
<evidence type="ECO:0000313" key="2">
    <source>
        <dbReference type="EMBL" id="HGQ78026.1"/>
    </source>
</evidence>
<dbReference type="PANTHER" id="PTHR43630">
    <property type="entry name" value="POLY-BETA-1,6-N-ACETYL-D-GLUCOSAMINE SYNTHASE"/>
    <property type="match status" value="1"/>
</dbReference>
<dbReference type="AlphaFoldDB" id="A0A7V4FHK7"/>
<sequence>MQVISSNNNSRKLKMDKVVDVLIVTYNSSRTLKKCLQCIKNAVPYNRIIVGDGGSNDRTIEIAKHEGAEVYSFPRKDNLIGRIRYKLAEKAEKDWMLYVDSDVYLYQNFWTIMRCLIRPNVGMAFAVQDSPARTLNTYLTSRKLGFITFGNTIVPRHLMLVCKEMLNLNGGEDVFFAKFVKKRGYEVICLNEHLSFHDKSEEDLDRKFSRWARELGEEKLLMKFILLELSNIRNMACMTIKDGTISDTSILLRRSWKMLSSFIEGLKAP</sequence>
<name>A0A7V4FHK7_FERPE</name>
<comment type="caution">
    <text evidence="2">The sequence shown here is derived from an EMBL/GenBank/DDBJ whole genome shotgun (WGS) entry which is preliminary data.</text>
</comment>
<dbReference type="InterPro" id="IPR001173">
    <property type="entry name" value="Glyco_trans_2-like"/>
</dbReference>